<evidence type="ECO:0000313" key="2">
    <source>
        <dbReference type="Proteomes" id="UP000430120"/>
    </source>
</evidence>
<organism evidence="1 2">
    <name type="scientific">Ideonella dechloratans</name>
    <dbReference type="NCBI Taxonomy" id="36863"/>
    <lineage>
        <taxon>Bacteria</taxon>
        <taxon>Pseudomonadati</taxon>
        <taxon>Pseudomonadota</taxon>
        <taxon>Betaproteobacteria</taxon>
        <taxon>Burkholderiales</taxon>
        <taxon>Sphaerotilaceae</taxon>
        <taxon>Ideonella</taxon>
    </lineage>
</organism>
<evidence type="ECO:0000313" key="1">
    <source>
        <dbReference type="EMBL" id="KAB0580826.1"/>
    </source>
</evidence>
<name>A0A643FAB0_IDEDE</name>
<reference evidence="1 2" key="1">
    <citation type="submission" date="2019-09" db="EMBL/GenBank/DDBJ databases">
        <title>Draft genome sequences of 48 bacterial type strains from the CCUG.</title>
        <authorList>
            <person name="Tunovic T."/>
            <person name="Pineiro-Iglesias B."/>
            <person name="Unosson C."/>
            <person name="Inganas E."/>
            <person name="Ohlen M."/>
            <person name="Cardew S."/>
            <person name="Jensie-Markopoulos S."/>
            <person name="Salva-Serra F."/>
            <person name="Jaen-Luchoro D."/>
            <person name="Karlsson R."/>
            <person name="Svensson-Stadler L."/>
            <person name="Chun J."/>
            <person name="Moore E."/>
        </authorList>
    </citation>
    <scope>NUCLEOTIDE SEQUENCE [LARGE SCALE GENOMIC DNA]</scope>
    <source>
        <strain evidence="1 2">CCUG 30977</strain>
    </source>
</reference>
<sequence length="235" mass="26380">MKICILGNSHLASLKQGWDQMQPVPDVSVQFFGSRQRGLQALDRVGTELRPRHAALARDLTFTSGGLDRIDLQNYDVFVLYGLMLGLPGLQQGWSAAVKQQACQDTLGRSLAGELLRKIRAASDRPIYLGHNPRPARRNQQALPAGSLNYPQVFELMRREVHALGATLLPQPEQTLEDNRWFTRSSYSTGSVRLDVGDRISAERHPDDDLEHMNADFGRLYMTRFLSDLRQPGQG</sequence>
<gene>
    <name evidence="1" type="ORF">F7Q92_12910</name>
</gene>
<proteinExistence type="predicted"/>
<dbReference type="Proteomes" id="UP000430120">
    <property type="component" value="Unassembled WGS sequence"/>
</dbReference>
<accession>A0A643FAB0</accession>
<evidence type="ECO:0008006" key="3">
    <source>
        <dbReference type="Google" id="ProtNLM"/>
    </source>
</evidence>
<dbReference type="OrthoDB" id="6174477at2"/>
<dbReference type="RefSeq" id="WP_151124538.1">
    <property type="nucleotide sequence ID" value="NZ_CP088081.1"/>
</dbReference>
<dbReference type="AlphaFoldDB" id="A0A643FAB0"/>
<keyword evidence="2" id="KW-1185">Reference proteome</keyword>
<comment type="caution">
    <text evidence="1">The sequence shown here is derived from an EMBL/GenBank/DDBJ whole genome shotgun (WGS) entry which is preliminary data.</text>
</comment>
<protein>
    <recommendedName>
        <fullName evidence="3">SGNH/GDSL hydrolase family protein</fullName>
    </recommendedName>
</protein>
<dbReference type="EMBL" id="VZPB01000029">
    <property type="protein sequence ID" value="KAB0580826.1"/>
    <property type="molecule type" value="Genomic_DNA"/>
</dbReference>